<name>A0A443RXN7_9ACAR</name>
<reference evidence="11 12" key="1">
    <citation type="journal article" date="2018" name="Gigascience">
        <title>Genomes of trombidid mites reveal novel predicted allergens and laterally-transferred genes associated with secondary metabolism.</title>
        <authorList>
            <person name="Dong X."/>
            <person name="Chaisiri K."/>
            <person name="Xia D."/>
            <person name="Armstrong S.D."/>
            <person name="Fang Y."/>
            <person name="Donnelly M.J."/>
            <person name="Kadowaki T."/>
            <person name="McGarry J.W."/>
            <person name="Darby A.C."/>
            <person name="Makepeace B.L."/>
        </authorList>
    </citation>
    <scope>NUCLEOTIDE SEQUENCE [LARGE SCALE GENOMIC DNA]</scope>
    <source>
        <strain evidence="11">UoL-UT</strain>
    </source>
</reference>
<evidence type="ECO:0000259" key="10">
    <source>
        <dbReference type="Pfam" id="PF08240"/>
    </source>
</evidence>
<protein>
    <recommendedName>
        <fullName evidence="7">Sorbitol dehydrogenase</fullName>
    </recommendedName>
    <alternativeName>
        <fullName evidence="8">Polyol dehydrogenase</fullName>
    </alternativeName>
</protein>
<proteinExistence type="inferred from homology"/>
<dbReference type="InterPro" id="IPR013154">
    <property type="entry name" value="ADH-like_N"/>
</dbReference>
<dbReference type="OrthoDB" id="1879366at2759"/>
<dbReference type="AlphaFoldDB" id="A0A443RXN7"/>
<dbReference type="STRING" id="299467.A0A443RXN7"/>
<dbReference type="PANTHER" id="PTHR43161:SF9">
    <property type="entry name" value="SORBITOL DEHYDROGENASE"/>
    <property type="match status" value="1"/>
</dbReference>
<comment type="similarity">
    <text evidence="2">Belongs to the zinc-containing alcohol dehydrogenase family.</text>
</comment>
<dbReference type="VEuPathDB" id="VectorBase:LDEU011917"/>
<accession>A0A443RXN7</accession>
<dbReference type="EMBL" id="NCKV01019849">
    <property type="protein sequence ID" value="RWS20123.1"/>
    <property type="molecule type" value="Genomic_DNA"/>
</dbReference>
<keyword evidence="4" id="KW-0862">Zinc</keyword>
<gene>
    <name evidence="11" type="ORF">B4U80_07793</name>
</gene>
<sequence>KHLQIGDRVTIEPGVPCRNCDFCLQGLYNLCSDANKYCRGLPSNNGCMQRYFVHPANFCFKLPENISFEEGALVEPLACALYGVQRAGLKAGDNVLIVGAGAIGLLSLLCAKAFGADKTCVIDMNRDRLDVAQKIGADSVIVVEKHNTPEQIADTIEKFIGKVDITLECSGSETGTHAAILASKFGAKIAIVGIGPNLISIPVCQLLFKQIDLLGINKFTNNMKLAIHLMATGKIDVKPIITHKFPLEKWTEAFDALKRQKCLKILVEC</sequence>
<dbReference type="GO" id="GO:0003939">
    <property type="term" value="F:L-iditol 2-dehydrogenase (NAD+) activity"/>
    <property type="evidence" value="ECO:0007669"/>
    <property type="project" value="TreeGrafter"/>
</dbReference>
<dbReference type="Proteomes" id="UP000288716">
    <property type="component" value="Unassembled WGS sequence"/>
</dbReference>
<evidence type="ECO:0000256" key="1">
    <source>
        <dbReference type="ARBA" id="ARBA00001947"/>
    </source>
</evidence>
<feature type="non-terminal residue" evidence="11">
    <location>
        <position position="1"/>
    </location>
</feature>
<feature type="domain" description="Alcohol dehydrogenase-like N-terminal" evidence="10">
    <location>
        <begin position="2"/>
        <end position="64"/>
    </location>
</feature>
<dbReference type="InterPro" id="IPR013149">
    <property type="entry name" value="ADH-like_C"/>
</dbReference>
<dbReference type="SUPFAM" id="SSF50129">
    <property type="entry name" value="GroES-like"/>
    <property type="match status" value="1"/>
</dbReference>
<dbReference type="Pfam" id="PF08240">
    <property type="entry name" value="ADH_N"/>
    <property type="match status" value="1"/>
</dbReference>
<keyword evidence="12" id="KW-1185">Reference proteome</keyword>
<dbReference type="InterPro" id="IPR036291">
    <property type="entry name" value="NAD(P)-bd_dom_sf"/>
</dbReference>
<dbReference type="GO" id="GO:0006062">
    <property type="term" value="P:sorbitol catabolic process"/>
    <property type="evidence" value="ECO:0007669"/>
    <property type="project" value="TreeGrafter"/>
</dbReference>
<evidence type="ECO:0000259" key="9">
    <source>
        <dbReference type="Pfam" id="PF00107"/>
    </source>
</evidence>
<evidence type="ECO:0000313" key="11">
    <source>
        <dbReference type="EMBL" id="RWS20123.1"/>
    </source>
</evidence>
<dbReference type="SUPFAM" id="SSF51735">
    <property type="entry name" value="NAD(P)-binding Rossmann-fold domains"/>
    <property type="match status" value="1"/>
</dbReference>
<dbReference type="Gene3D" id="3.40.50.720">
    <property type="entry name" value="NAD(P)-binding Rossmann-like Domain"/>
    <property type="match status" value="1"/>
</dbReference>
<evidence type="ECO:0000256" key="4">
    <source>
        <dbReference type="ARBA" id="ARBA00022833"/>
    </source>
</evidence>
<keyword evidence="6" id="KW-0520">NAD</keyword>
<evidence type="ECO:0000256" key="6">
    <source>
        <dbReference type="ARBA" id="ARBA00023027"/>
    </source>
</evidence>
<evidence type="ECO:0000256" key="8">
    <source>
        <dbReference type="ARBA" id="ARBA00032485"/>
    </source>
</evidence>
<evidence type="ECO:0000256" key="5">
    <source>
        <dbReference type="ARBA" id="ARBA00023002"/>
    </source>
</evidence>
<keyword evidence="5" id="KW-0560">Oxidoreductase</keyword>
<keyword evidence="3" id="KW-0479">Metal-binding</keyword>
<evidence type="ECO:0000256" key="3">
    <source>
        <dbReference type="ARBA" id="ARBA00022723"/>
    </source>
</evidence>
<evidence type="ECO:0000256" key="2">
    <source>
        <dbReference type="ARBA" id="ARBA00008072"/>
    </source>
</evidence>
<dbReference type="PANTHER" id="PTHR43161">
    <property type="entry name" value="SORBITOL DEHYDROGENASE"/>
    <property type="match status" value="1"/>
</dbReference>
<comment type="caution">
    <text evidence="11">The sequence shown here is derived from an EMBL/GenBank/DDBJ whole genome shotgun (WGS) entry which is preliminary data.</text>
</comment>
<dbReference type="Gene3D" id="3.90.180.10">
    <property type="entry name" value="Medium-chain alcohol dehydrogenases, catalytic domain"/>
    <property type="match status" value="1"/>
</dbReference>
<evidence type="ECO:0000256" key="7">
    <source>
        <dbReference type="ARBA" id="ARBA00026132"/>
    </source>
</evidence>
<dbReference type="Pfam" id="PF00107">
    <property type="entry name" value="ADH_zinc_N"/>
    <property type="match status" value="1"/>
</dbReference>
<organism evidence="11 12">
    <name type="scientific">Leptotrombidium deliense</name>
    <dbReference type="NCBI Taxonomy" id="299467"/>
    <lineage>
        <taxon>Eukaryota</taxon>
        <taxon>Metazoa</taxon>
        <taxon>Ecdysozoa</taxon>
        <taxon>Arthropoda</taxon>
        <taxon>Chelicerata</taxon>
        <taxon>Arachnida</taxon>
        <taxon>Acari</taxon>
        <taxon>Acariformes</taxon>
        <taxon>Trombidiformes</taxon>
        <taxon>Prostigmata</taxon>
        <taxon>Anystina</taxon>
        <taxon>Parasitengona</taxon>
        <taxon>Trombiculoidea</taxon>
        <taxon>Trombiculidae</taxon>
        <taxon>Leptotrombidium</taxon>
    </lineage>
</organism>
<dbReference type="FunFam" id="3.40.50.720:FF:000068">
    <property type="entry name" value="Sorbitol dehydrogenase"/>
    <property type="match status" value="1"/>
</dbReference>
<dbReference type="GO" id="GO:0046872">
    <property type="term" value="F:metal ion binding"/>
    <property type="evidence" value="ECO:0007669"/>
    <property type="project" value="UniProtKB-KW"/>
</dbReference>
<feature type="non-terminal residue" evidence="11">
    <location>
        <position position="269"/>
    </location>
</feature>
<dbReference type="InterPro" id="IPR011032">
    <property type="entry name" value="GroES-like_sf"/>
</dbReference>
<comment type="cofactor">
    <cofactor evidence="1">
        <name>Zn(2+)</name>
        <dbReference type="ChEBI" id="CHEBI:29105"/>
    </cofactor>
</comment>
<evidence type="ECO:0000313" key="12">
    <source>
        <dbReference type="Proteomes" id="UP000288716"/>
    </source>
</evidence>
<feature type="domain" description="Alcohol dehydrogenase-like C-terminal" evidence="9">
    <location>
        <begin position="102"/>
        <end position="231"/>
    </location>
</feature>